<dbReference type="SUPFAM" id="SSF53697">
    <property type="entry name" value="SIS domain"/>
    <property type="match status" value="1"/>
</dbReference>
<dbReference type="PANTHER" id="PTHR30390">
    <property type="entry name" value="SEDOHEPTULOSE 7-PHOSPHATE ISOMERASE / DNAA INITIATOR-ASSOCIATING FACTOR FOR REPLICATION INITIATION"/>
    <property type="match status" value="1"/>
</dbReference>
<comment type="cofactor">
    <cofactor evidence="16">
        <name>Zn(2+)</name>
        <dbReference type="ChEBI" id="CHEBI:29105"/>
    </cofactor>
    <text evidence="16">Binds 1 zinc ion per subunit.</text>
</comment>
<name>E3BN39_9VIBR</name>
<comment type="catalytic activity">
    <reaction evidence="1 16">
        <text>2 D-sedoheptulose 7-phosphate = D-glycero-alpha-D-manno-heptose 7-phosphate + D-glycero-beta-D-manno-heptose 7-phosphate</text>
        <dbReference type="Rhea" id="RHEA:27489"/>
        <dbReference type="ChEBI" id="CHEBI:57483"/>
        <dbReference type="ChEBI" id="CHEBI:60203"/>
        <dbReference type="ChEBI" id="CHEBI:60204"/>
        <dbReference type="EC" id="5.3.1.28"/>
    </reaction>
</comment>
<feature type="binding site" evidence="16">
    <location>
        <begin position="85"/>
        <end position="87"/>
    </location>
    <ligand>
        <name>substrate</name>
    </ligand>
</feature>
<dbReference type="GO" id="GO:0008968">
    <property type="term" value="F:D-sedoheptulose 7-phosphate isomerase activity"/>
    <property type="evidence" value="ECO:0007669"/>
    <property type="project" value="UniProtKB-UniRule"/>
</dbReference>
<dbReference type="GO" id="GO:0097367">
    <property type="term" value="F:carbohydrate derivative binding"/>
    <property type="evidence" value="ECO:0007669"/>
    <property type="project" value="InterPro"/>
</dbReference>
<evidence type="ECO:0000256" key="2">
    <source>
        <dbReference type="ARBA" id="ARBA00003172"/>
    </source>
</evidence>
<dbReference type="InterPro" id="IPR050099">
    <property type="entry name" value="SIS_GmhA/DiaA_subfam"/>
</dbReference>
<dbReference type="eggNOG" id="COG0279">
    <property type="taxonomic scope" value="Bacteria"/>
</dbReference>
<keyword evidence="10 16" id="KW-0862">Zinc</keyword>
<feature type="binding site" evidence="16">
    <location>
        <position position="205"/>
    </location>
    <ligand>
        <name>Zn(2+)</name>
        <dbReference type="ChEBI" id="CHEBI:29105"/>
    </ligand>
</feature>
<feature type="binding site" evidence="16">
    <location>
        <position position="98"/>
    </location>
    <ligand>
        <name>substrate</name>
    </ligand>
</feature>
<dbReference type="GO" id="GO:2001061">
    <property type="term" value="P:D-glycero-D-manno-heptose 7-phosphate biosynthetic process"/>
    <property type="evidence" value="ECO:0007669"/>
    <property type="project" value="UniProtKB-UniPathway"/>
</dbReference>
<evidence type="ECO:0000256" key="10">
    <source>
        <dbReference type="ARBA" id="ARBA00022833"/>
    </source>
</evidence>
<evidence type="ECO:0000256" key="7">
    <source>
        <dbReference type="ARBA" id="ARBA00012580"/>
    </source>
</evidence>
<keyword evidence="8 16" id="KW-0963">Cytoplasm</keyword>
<evidence type="ECO:0000256" key="9">
    <source>
        <dbReference type="ARBA" id="ARBA00022723"/>
    </source>
</evidence>
<accession>E3BN39</accession>
<comment type="pathway">
    <text evidence="4">Bacterial outer membrane biogenesis; LPS core biosynthesis.</text>
</comment>
<comment type="similarity">
    <text evidence="5 16">Belongs to the SIS family. GmhA subfamily.</text>
</comment>
<sequence length="225" mass="24545">MVLALDSLISLGKLFSQSILFNQNLFSKIRDMSMYQDLIKSELTEAADVLKKFLSDDSNINKIEEAAKLLANSFKQGGKVLSCGNGGSHCDAMHFAEELTGRYRENRPGLPGIAISDPSHLSCVSNDFGYDYVFSRYIEAVGAKGDVLFGLSTSGNSANILKAIDAAQAKGMKTIALTGKDGGKMAGLADIEIRVPHFGYADRIQEIHIKIIHIIIQLIEKEMEN</sequence>
<keyword evidence="12 16" id="KW-0413">Isomerase</keyword>
<feature type="binding site" evidence="16">
    <location>
        <begin position="126"/>
        <end position="127"/>
    </location>
    <ligand>
        <name>substrate</name>
    </ligand>
</feature>
<feature type="domain" description="SIS" evidence="17">
    <location>
        <begin position="70"/>
        <end position="225"/>
    </location>
</feature>
<dbReference type="STRING" id="796620.VIBC2010_02725"/>
<evidence type="ECO:0000256" key="5">
    <source>
        <dbReference type="ARBA" id="ARBA00009894"/>
    </source>
</evidence>
<evidence type="ECO:0000313" key="19">
    <source>
        <dbReference type="Proteomes" id="UP000002943"/>
    </source>
</evidence>
<proteinExistence type="inferred from homology"/>
<comment type="miscellaneous">
    <text evidence="16">The reaction produces a racemic mixture of D-glycero-alpha-D-manno-heptose 7-phosphate and D-glycero-beta-D-manno-heptose 7-phosphate.</text>
</comment>
<keyword evidence="19" id="KW-1185">Reference proteome</keyword>
<dbReference type="FunFam" id="3.40.50.10490:FF:000013">
    <property type="entry name" value="Phosphoheptose isomerase"/>
    <property type="match status" value="1"/>
</dbReference>
<dbReference type="Proteomes" id="UP000002943">
    <property type="component" value="Unassembled WGS sequence"/>
</dbReference>
<evidence type="ECO:0000256" key="13">
    <source>
        <dbReference type="ARBA" id="ARBA00023277"/>
    </source>
</evidence>
<comment type="caution">
    <text evidence="18">The sequence shown here is derived from an EMBL/GenBank/DDBJ whole genome shotgun (WGS) entry which is preliminary data.</text>
</comment>
<evidence type="ECO:0000256" key="3">
    <source>
        <dbReference type="ARBA" id="ARBA00004496"/>
    </source>
</evidence>
<dbReference type="HAMAP" id="MF_00067">
    <property type="entry name" value="GmhA"/>
    <property type="match status" value="1"/>
</dbReference>
<dbReference type="Gene3D" id="3.40.50.10490">
    <property type="entry name" value="Glucose-6-phosphate isomerase like protein, domain 1"/>
    <property type="match status" value="1"/>
</dbReference>
<evidence type="ECO:0000256" key="4">
    <source>
        <dbReference type="ARBA" id="ARBA00004713"/>
    </source>
</evidence>
<dbReference type="NCBIfam" id="NF001628">
    <property type="entry name" value="PRK00414.1"/>
    <property type="match status" value="1"/>
</dbReference>
<dbReference type="InterPro" id="IPR035461">
    <property type="entry name" value="GmhA/DiaA"/>
</dbReference>
<dbReference type="PROSITE" id="PS51464">
    <property type="entry name" value="SIS"/>
    <property type="match status" value="1"/>
</dbReference>
<feature type="binding site" evidence="16">
    <location>
        <position position="94"/>
    </location>
    <ligand>
        <name>Zn(2+)</name>
        <dbReference type="ChEBI" id="CHEBI:29105"/>
    </ligand>
</feature>
<reference evidence="18 19" key="1">
    <citation type="journal article" date="2012" name="Int. J. Syst. Evol. Microbiol.">
        <title>Vibrio caribbeanicus sp. nov., isolated from the marine sponge Scleritoderma cyanea.</title>
        <authorList>
            <person name="Hoffmann M."/>
            <person name="Monday S.R."/>
            <person name="Allard M.W."/>
            <person name="Strain E.A."/>
            <person name="Whittaker P."/>
            <person name="Naum M."/>
            <person name="McCarthy P.J."/>
            <person name="Lopez J.V."/>
            <person name="Fischer M."/>
            <person name="Brown E.W."/>
        </authorList>
    </citation>
    <scope>NUCLEOTIDE SEQUENCE [LARGE SCALE GENOMIC DNA]</scope>
    <source>
        <strain evidence="18 19">ATCC BAA-2122</strain>
    </source>
</reference>
<feature type="binding site" evidence="16">
    <location>
        <position position="205"/>
    </location>
    <ligand>
        <name>substrate</name>
    </ligand>
</feature>
<evidence type="ECO:0000256" key="16">
    <source>
        <dbReference type="HAMAP-Rule" id="MF_00067"/>
    </source>
</evidence>
<evidence type="ECO:0000256" key="15">
    <source>
        <dbReference type="ARBA" id="ARBA00077444"/>
    </source>
</evidence>
<dbReference type="CDD" id="cd05006">
    <property type="entry name" value="SIS_GmhA"/>
    <property type="match status" value="1"/>
</dbReference>
<dbReference type="GO" id="GO:0005737">
    <property type="term" value="C:cytoplasm"/>
    <property type="evidence" value="ECO:0007669"/>
    <property type="project" value="UniProtKB-SubCell"/>
</dbReference>
<evidence type="ECO:0000256" key="6">
    <source>
        <dbReference type="ARBA" id="ARBA00011881"/>
    </source>
</evidence>
<dbReference type="InterPro" id="IPR004515">
    <property type="entry name" value="Phosphoheptose_Isoase"/>
</dbReference>
<dbReference type="Pfam" id="PF13580">
    <property type="entry name" value="SIS_2"/>
    <property type="match status" value="1"/>
</dbReference>
<evidence type="ECO:0000256" key="8">
    <source>
        <dbReference type="ARBA" id="ARBA00022490"/>
    </source>
</evidence>
<comment type="subcellular location">
    <subcellularLocation>
        <location evidence="3 16">Cytoplasm</location>
    </subcellularLocation>
</comment>
<comment type="subunit">
    <text evidence="6 16">Homotetramer.</text>
</comment>
<dbReference type="AlphaFoldDB" id="E3BN39"/>
<comment type="function">
    <text evidence="2 16">Catalyzes the isomerization of sedoheptulose 7-phosphate in D-glycero-D-manno-heptose 7-phosphate.</text>
</comment>
<dbReference type="GO" id="GO:0009103">
    <property type="term" value="P:lipopolysaccharide biosynthetic process"/>
    <property type="evidence" value="ECO:0007669"/>
    <property type="project" value="UniProtKB-KW"/>
</dbReference>
<dbReference type="EMBL" id="AEIU01000092">
    <property type="protein sequence ID" value="EFP95524.1"/>
    <property type="molecule type" value="Genomic_DNA"/>
</dbReference>
<evidence type="ECO:0000256" key="14">
    <source>
        <dbReference type="ARBA" id="ARBA00072588"/>
    </source>
</evidence>
<protein>
    <recommendedName>
        <fullName evidence="14 16">Phosphoheptose isomerase</fullName>
        <ecNumber evidence="7 16">5.3.1.28</ecNumber>
    </recommendedName>
    <alternativeName>
        <fullName evidence="15 16">Sedoheptulose 7-phosphate isomerase</fullName>
    </alternativeName>
</protein>
<dbReference type="NCBIfam" id="TIGR00441">
    <property type="entry name" value="gmhA"/>
    <property type="match status" value="1"/>
</dbReference>
<dbReference type="PANTHER" id="PTHR30390:SF7">
    <property type="entry name" value="PHOSPHOHEPTOSE ISOMERASE"/>
    <property type="match status" value="1"/>
</dbReference>
<feature type="binding site" evidence="16">
    <location>
        <position position="157"/>
    </location>
    <ligand>
        <name>substrate</name>
    </ligand>
</feature>
<dbReference type="GO" id="GO:0008270">
    <property type="term" value="F:zinc ion binding"/>
    <property type="evidence" value="ECO:0007669"/>
    <property type="project" value="UniProtKB-UniRule"/>
</dbReference>
<dbReference type="InterPro" id="IPR001347">
    <property type="entry name" value="SIS_dom"/>
</dbReference>
<evidence type="ECO:0000256" key="11">
    <source>
        <dbReference type="ARBA" id="ARBA00022985"/>
    </source>
</evidence>
<feature type="binding site" evidence="16">
    <location>
        <begin position="152"/>
        <end position="154"/>
    </location>
    <ligand>
        <name>substrate</name>
    </ligand>
</feature>
<keyword evidence="11" id="KW-0448">Lipopolysaccharide biosynthesis</keyword>
<evidence type="ECO:0000259" key="17">
    <source>
        <dbReference type="PROSITE" id="PS51464"/>
    </source>
</evidence>
<feature type="binding site" evidence="16">
    <location>
        <position position="213"/>
    </location>
    <ligand>
        <name>Zn(2+)</name>
        <dbReference type="ChEBI" id="CHEBI:29105"/>
    </ligand>
</feature>
<organism evidence="18 19">
    <name type="scientific">Vibrio caribbeanicus ATCC BAA-2122</name>
    <dbReference type="NCBI Taxonomy" id="796620"/>
    <lineage>
        <taxon>Bacteria</taxon>
        <taxon>Pseudomonadati</taxon>
        <taxon>Pseudomonadota</taxon>
        <taxon>Gammaproteobacteria</taxon>
        <taxon>Vibrionales</taxon>
        <taxon>Vibrionaceae</taxon>
        <taxon>Vibrio</taxon>
    </lineage>
</organism>
<evidence type="ECO:0000313" key="18">
    <source>
        <dbReference type="EMBL" id="EFP95524.1"/>
    </source>
</evidence>
<dbReference type="UniPathway" id="UPA00041">
    <property type="reaction ID" value="UER00436"/>
</dbReference>
<evidence type="ECO:0000256" key="12">
    <source>
        <dbReference type="ARBA" id="ARBA00023235"/>
    </source>
</evidence>
<dbReference type="InterPro" id="IPR046348">
    <property type="entry name" value="SIS_dom_sf"/>
</dbReference>
<gene>
    <name evidence="16 18" type="primary">gmhA</name>
    <name evidence="18" type="ORF">VIBC2010_02725</name>
</gene>
<evidence type="ECO:0000256" key="1">
    <source>
        <dbReference type="ARBA" id="ARBA00000348"/>
    </source>
</evidence>
<feature type="binding site" evidence="16">
    <location>
        <position position="98"/>
    </location>
    <ligand>
        <name>Zn(2+)</name>
        <dbReference type="ChEBI" id="CHEBI:29105"/>
    </ligand>
</feature>
<keyword evidence="13 16" id="KW-0119">Carbohydrate metabolism</keyword>
<keyword evidence="9 16" id="KW-0479">Metal-binding</keyword>
<dbReference type="EC" id="5.3.1.28" evidence="7 16"/>
<comment type="pathway">
    <text evidence="16">Carbohydrate biosynthesis; D-glycero-D-manno-heptose 7-phosphate biosynthesis; D-glycero-alpha-D-manno-heptose 7-phosphate and D-glycero-beta-D-manno-heptose 7-phosphate from sedoheptulose 7-phosphate: step 1/1.</text>
</comment>